<dbReference type="AlphaFoldDB" id="A0A7T5UHC8"/>
<dbReference type="Pfam" id="PF03448">
    <property type="entry name" value="MgtE_N"/>
    <property type="match status" value="1"/>
</dbReference>
<dbReference type="Pfam" id="PF00571">
    <property type="entry name" value="CBS"/>
    <property type="match status" value="1"/>
</dbReference>
<organism evidence="12 13">
    <name type="scientific">Micavibrio aeruginosavorus</name>
    <dbReference type="NCBI Taxonomy" id="349221"/>
    <lineage>
        <taxon>Bacteria</taxon>
        <taxon>Pseudomonadati</taxon>
        <taxon>Bdellovibrionota</taxon>
        <taxon>Bdellovibrionia</taxon>
        <taxon>Bdellovibrionales</taxon>
        <taxon>Pseudobdellovibrionaceae</taxon>
        <taxon>Micavibrio</taxon>
    </lineage>
</organism>
<dbReference type="Gene3D" id="1.10.357.20">
    <property type="entry name" value="SLC41 divalent cation transporters, integral membrane domain"/>
    <property type="match status" value="1"/>
</dbReference>
<dbReference type="PANTHER" id="PTHR43773:SF1">
    <property type="entry name" value="MAGNESIUM TRANSPORTER MGTE"/>
    <property type="match status" value="1"/>
</dbReference>
<dbReference type="NCBIfam" id="TIGR00400">
    <property type="entry name" value="mgtE"/>
    <property type="match status" value="1"/>
</dbReference>
<evidence type="ECO:0000256" key="10">
    <source>
        <dbReference type="SAM" id="MobiDB-lite"/>
    </source>
</evidence>
<dbReference type="Proteomes" id="UP000595362">
    <property type="component" value="Chromosome"/>
</dbReference>
<keyword evidence="7 9" id="KW-0472">Membrane</keyword>
<feature type="region of interest" description="Disordered" evidence="10">
    <location>
        <begin position="1"/>
        <end position="29"/>
    </location>
</feature>
<feature type="transmembrane region" description="Helical" evidence="9">
    <location>
        <begin position="384"/>
        <end position="408"/>
    </location>
</feature>
<dbReference type="InterPro" id="IPR000644">
    <property type="entry name" value="CBS_dom"/>
</dbReference>
<evidence type="ECO:0000256" key="9">
    <source>
        <dbReference type="RuleBase" id="RU362011"/>
    </source>
</evidence>
<dbReference type="InterPro" id="IPR046342">
    <property type="entry name" value="CBS_dom_sf"/>
</dbReference>
<comment type="similarity">
    <text evidence="2 9">Belongs to the SLC41A transporter family.</text>
</comment>
<evidence type="ECO:0000259" key="11">
    <source>
        <dbReference type="PROSITE" id="PS51371"/>
    </source>
</evidence>
<dbReference type="GO" id="GO:0046872">
    <property type="term" value="F:metal ion binding"/>
    <property type="evidence" value="ECO:0007669"/>
    <property type="project" value="UniProtKB-KW"/>
</dbReference>
<dbReference type="SMART" id="SM00924">
    <property type="entry name" value="MgtE_N"/>
    <property type="match status" value="1"/>
</dbReference>
<keyword evidence="9" id="KW-0479">Metal-binding</keyword>
<keyword evidence="5 9" id="KW-0460">Magnesium</keyword>
<protein>
    <recommendedName>
        <fullName evidence="9">Magnesium transporter MgtE</fullName>
    </recommendedName>
</protein>
<dbReference type="Gene3D" id="3.10.580.10">
    <property type="entry name" value="CBS-domain"/>
    <property type="match status" value="1"/>
</dbReference>
<dbReference type="InterPro" id="IPR036739">
    <property type="entry name" value="SLC41_membr_dom_sf"/>
</dbReference>
<dbReference type="Pfam" id="PF01769">
    <property type="entry name" value="MgtE"/>
    <property type="match status" value="1"/>
</dbReference>
<dbReference type="SUPFAM" id="SSF158791">
    <property type="entry name" value="MgtE N-terminal domain-like"/>
    <property type="match status" value="1"/>
</dbReference>
<dbReference type="Gene3D" id="1.25.60.10">
    <property type="entry name" value="MgtE N-terminal domain-like"/>
    <property type="match status" value="1"/>
</dbReference>
<feature type="transmembrane region" description="Helical" evidence="9">
    <location>
        <begin position="449"/>
        <end position="472"/>
    </location>
</feature>
<reference evidence="12 13" key="1">
    <citation type="submission" date="2020-07" db="EMBL/GenBank/DDBJ databases">
        <title>Huge and variable diversity of episymbiotic CPR bacteria and DPANN archaea in groundwater ecosystems.</title>
        <authorList>
            <person name="He C.Y."/>
            <person name="Keren R."/>
            <person name="Whittaker M."/>
            <person name="Farag I.F."/>
            <person name="Doudna J."/>
            <person name="Cate J.H.D."/>
            <person name="Banfield J.F."/>
        </authorList>
    </citation>
    <scope>NUCLEOTIDE SEQUENCE [LARGE SCALE GENOMIC DNA]</scope>
    <source>
        <strain evidence="12">NC_groundwater_70_Ag_B-0.1um_54_66</strain>
    </source>
</reference>
<gene>
    <name evidence="12" type="primary">mgtE</name>
    <name evidence="12" type="ORF">HYS17_05195</name>
</gene>
<evidence type="ECO:0000256" key="1">
    <source>
        <dbReference type="ARBA" id="ARBA00004141"/>
    </source>
</evidence>
<accession>A0A7T5UHC8</accession>
<evidence type="ECO:0000256" key="4">
    <source>
        <dbReference type="ARBA" id="ARBA00022692"/>
    </source>
</evidence>
<dbReference type="PANTHER" id="PTHR43773">
    <property type="entry name" value="MAGNESIUM TRANSPORTER MGTE"/>
    <property type="match status" value="1"/>
</dbReference>
<evidence type="ECO:0000256" key="8">
    <source>
        <dbReference type="PROSITE-ProRule" id="PRU00703"/>
    </source>
</evidence>
<dbReference type="GO" id="GO:0005886">
    <property type="term" value="C:plasma membrane"/>
    <property type="evidence" value="ECO:0007669"/>
    <property type="project" value="UniProtKB-SubCell"/>
</dbReference>
<name>A0A7T5UHC8_9BACT</name>
<dbReference type="SUPFAM" id="SSF161093">
    <property type="entry name" value="MgtE membrane domain-like"/>
    <property type="match status" value="1"/>
</dbReference>
<dbReference type="GO" id="GO:0015095">
    <property type="term" value="F:magnesium ion transmembrane transporter activity"/>
    <property type="evidence" value="ECO:0007669"/>
    <property type="project" value="UniProtKB-UniRule"/>
</dbReference>
<comment type="caution">
    <text evidence="9">Lacks conserved residue(s) required for the propagation of feature annotation.</text>
</comment>
<dbReference type="SUPFAM" id="SSF54631">
    <property type="entry name" value="CBS-domain pair"/>
    <property type="match status" value="1"/>
</dbReference>
<comment type="subunit">
    <text evidence="9">Homodimer.</text>
</comment>
<keyword evidence="3 9" id="KW-0813">Transport</keyword>
<keyword evidence="8" id="KW-0129">CBS domain</keyword>
<dbReference type="InterPro" id="IPR006667">
    <property type="entry name" value="SLC41_membr_dom"/>
</dbReference>
<evidence type="ECO:0000313" key="13">
    <source>
        <dbReference type="Proteomes" id="UP000595362"/>
    </source>
</evidence>
<keyword evidence="4 9" id="KW-0812">Transmembrane</keyword>
<evidence type="ECO:0000256" key="6">
    <source>
        <dbReference type="ARBA" id="ARBA00022989"/>
    </source>
</evidence>
<evidence type="ECO:0000256" key="7">
    <source>
        <dbReference type="ARBA" id="ARBA00023136"/>
    </source>
</evidence>
<dbReference type="InterPro" id="IPR006668">
    <property type="entry name" value="Mg_transptr_MgtE_intracell_dom"/>
</dbReference>
<keyword evidence="9" id="KW-1003">Cell membrane</keyword>
<proteinExistence type="inferred from homology"/>
<dbReference type="CDD" id="cd04606">
    <property type="entry name" value="CBS_pair_Mg_transporter"/>
    <property type="match status" value="1"/>
</dbReference>
<evidence type="ECO:0000256" key="2">
    <source>
        <dbReference type="ARBA" id="ARBA00009749"/>
    </source>
</evidence>
<dbReference type="InterPro" id="IPR038076">
    <property type="entry name" value="MgtE_N_sf"/>
</dbReference>
<feature type="domain" description="CBS" evidence="11">
    <location>
        <begin position="227"/>
        <end position="287"/>
    </location>
</feature>
<evidence type="ECO:0000256" key="3">
    <source>
        <dbReference type="ARBA" id="ARBA00022448"/>
    </source>
</evidence>
<dbReference type="SMART" id="SM00116">
    <property type="entry name" value="CBS"/>
    <property type="match status" value="1"/>
</dbReference>
<comment type="function">
    <text evidence="9">Acts as a magnesium transporter.</text>
</comment>
<sequence>MDADDQDLLDKLRQHEEGTDDSEPESPFVLSDDRIVDIVEALHSGYDDAVVQIIGDLTEREAADLLEKISEEERELLLTKHAAAFKPETYSELDPELQNQMLSKMPPKYVAAIISELDSDDALNLIENLDEDVRKDVIHNLSASLRIALVEGLNYPEYSAGRLMQREYVAIPQFWTVGKTIDYLRAASDDLPDYFYDLFVVTPTYKVVGEIPLNRVIRARRSEKIDALKLEDIHPVPAHMNQEEVAQIFMREDITSAPVVDEEERLIGMITIDDVVDVIDEEAQEDLLKMSGVEQSDLYRAVISTASSRFRWLFINLFTALTAAYVISLFGHTIEQLVALAALMPIVASMGGNAGTQALAVAVRSLATNELSRVNEKRVVLKEIGVGAINGLMFATFVGVIAGLWFQNPVLGCVIGAALIINLITAGFFGAFIPIILDRIGADPAVASSVFLTTMTDIVGFFAFLGLATIFLI</sequence>
<keyword evidence="6 9" id="KW-1133">Transmembrane helix</keyword>
<evidence type="ECO:0000313" key="12">
    <source>
        <dbReference type="EMBL" id="QQG37159.1"/>
    </source>
</evidence>
<feature type="transmembrane region" description="Helical" evidence="9">
    <location>
        <begin position="414"/>
        <end position="437"/>
    </location>
</feature>
<feature type="compositionally biased region" description="Basic and acidic residues" evidence="10">
    <location>
        <begin position="8"/>
        <end position="17"/>
    </location>
</feature>
<evidence type="ECO:0000256" key="5">
    <source>
        <dbReference type="ARBA" id="ARBA00022842"/>
    </source>
</evidence>
<feature type="transmembrane region" description="Helical" evidence="9">
    <location>
        <begin position="310"/>
        <end position="331"/>
    </location>
</feature>
<dbReference type="PROSITE" id="PS51371">
    <property type="entry name" value="CBS"/>
    <property type="match status" value="1"/>
</dbReference>
<dbReference type="EMBL" id="CP066681">
    <property type="protein sequence ID" value="QQG37159.1"/>
    <property type="molecule type" value="Genomic_DNA"/>
</dbReference>
<dbReference type="InterPro" id="IPR006669">
    <property type="entry name" value="MgtE_transporter"/>
</dbReference>
<comment type="subcellular location">
    <subcellularLocation>
        <location evidence="9">Cell membrane</location>
        <topology evidence="9">Multi-pass membrane protein</topology>
    </subcellularLocation>
    <subcellularLocation>
        <location evidence="1">Membrane</location>
        <topology evidence="1">Multi-pass membrane protein</topology>
    </subcellularLocation>
</comment>